<reference evidence="12 13" key="1">
    <citation type="submission" date="2020-08" db="EMBL/GenBank/DDBJ databases">
        <title>Sequencing the genomes of 1000 actinobacteria strains.</title>
        <authorList>
            <person name="Klenk H.-P."/>
        </authorList>
    </citation>
    <scope>NUCLEOTIDE SEQUENCE [LARGE SCALE GENOMIC DNA]</scope>
    <source>
        <strain evidence="12 13">DSM 105784</strain>
    </source>
</reference>
<name>A0A841AN30_9MICO</name>
<dbReference type="InterPro" id="IPR013154">
    <property type="entry name" value="ADH-like_N"/>
</dbReference>
<keyword evidence="4" id="KW-0521">NADP</keyword>
<dbReference type="AlphaFoldDB" id="A0A841AN30"/>
<comment type="similarity">
    <text evidence="1">Belongs to the zinc-containing alcohol dehydrogenase family. Quinone oxidoreductase subfamily.</text>
</comment>
<evidence type="ECO:0000256" key="4">
    <source>
        <dbReference type="ARBA" id="ARBA00022857"/>
    </source>
</evidence>
<dbReference type="InterPro" id="IPR013149">
    <property type="entry name" value="ADH-like_C"/>
</dbReference>
<dbReference type="CDD" id="cd08292">
    <property type="entry name" value="ETR_like_2"/>
    <property type="match status" value="1"/>
</dbReference>
<dbReference type="RefSeq" id="WP_184236987.1">
    <property type="nucleotide sequence ID" value="NZ_JACHMJ010000001.1"/>
</dbReference>
<evidence type="ECO:0000313" key="12">
    <source>
        <dbReference type="EMBL" id="MBB5843734.1"/>
    </source>
</evidence>
<dbReference type="InterPro" id="IPR011032">
    <property type="entry name" value="GroES-like_sf"/>
</dbReference>
<comment type="catalytic activity">
    <reaction evidence="10">
        <text>a 2,3-saturated acyl-[ACP] + NADP(+) = a (2E)-enoyl-[ACP] + NADPH + H(+)</text>
        <dbReference type="Rhea" id="RHEA:22564"/>
        <dbReference type="Rhea" id="RHEA-COMP:9925"/>
        <dbReference type="Rhea" id="RHEA-COMP:9926"/>
        <dbReference type="ChEBI" id="CHEBI:15378"/>
        <dbReference type="ChEBI" id="CHEBI:57783"/>
        <dbReference type="ChEBI" id="CHEBI:58349"/>
        <dbReference type="ChEBI" id="CHEBI:78784"/>
        <dbReference type="ChEBI" id="CHEBI:78785"/>
        <dbReference type="EC" id="1.3.1.104"/>
    </reaction>
</comment>
<evidence type="ECO:0000256" key="8">
    <source>
        <dbReference type="ARBA" id="ARBA00023160"/>
    </source>
</evidence>
<dbReference type="SUPFAM" id="SSF50129">
    <property type="entry name" value="GroES-like"/>
    <property type="match status" value="1"/>
</dbReference>
<accession>A0A841AN30</accession>
<keyword evidence="5" id="KW-0809">Transit peptide</keyword>
<dbReference type="InterPro" id="IPR036291">
    <property type="entry name" value="NAD(P)-bd_dom_sf"/>
</dbReference>
<dbReference type="PANTHER" id="PTHR43981:SF2">
    <property type="entry name" value="ENOYL-[ACYL-CARRIER-PROTEIN] REDUCTASE, MITOCHONDRIAL"/>
    <property type="match status" value="1"/>
</dbReference>
<keyword evidence="6" id="KW-0560">Oxidoreductase</keyword>
<evidence type="ECO:0000256" key="7">
    <source>
        <dbReference type="ARBA" id="ARBA00023098"/>
    </source>
</evidence>
<evidence type="ECO:0000313" key="13">
    <source>
        <dbReference type="Proteomes" id="UP000536685"/>
    </source>
</evidence>
<feature type="domain" description="Enoyl reductase (ER)" evidence="11">
    <location>
        <begin position="10"/>
        <end position="323"/>
    </location>
</feature>
<dbReference type="Gene3D" id="3.90.180.10">
    <property type="entry name" value="Medium-chain alcohol dehydrogenases, catalytic domain"/>
    <property type="match status" value="1"/>
</dbReference>
<dbReference type="SMART" id="SM00829">
    <property type="entry name" value="PKS_ER"/>
    <property type="match status" value="1"/>
</dbReference>
<keyword evidence="2" id="KW-0444">Lipid biosynthesis</keyword>
<evidence type="ECO:0000256" key="6">
    <source>
        <dbReference type="ARBA" id="ARBA00023002"/>
    </source>
</evidence>
<dbReference type="Proteomes" id="UP000536685">
    <property type="component" value="Unassembled WGS sequence"/>
</dbReference>
<keyword evidence="7" id="KW-0443">Lipid metabolism</keyword>
<organism evidence="12 13">
    <name type="scientific">Conyzicola lurida</name>
    <dbReference type="NCBI Taxonomy" id="1172621"/>
    <lineage>
        <taxon>Bacteria</taxon>
        <taxon>Bacillati</taxon>
        <taxon>Actinomycetota</taxon>
        <taxon>Actinomycetes</taxon>
        <taxon>Micrococcales</taxon>
        <taxon>Microbacteriaceae</taxon>
        <taxon>Conyzicola</taxon>
    </lineage>
</organism>
<evidence type="ECO:0000256" key="10">
    <source>
        <dbReference type="ARBA" id="ARBA00048843"/>
    </source>
</evidence>
<dbReference type="Pfam" id="PF00107">
    <property type="entry name" value="ADH_zinc_N"/>
    <property type="match status" value="1"/>
</dbReference>
<dbReference type="InterPro" id="IPR051034">
    <property type="entry name" value="Mito_Enoyl-ACP_Reductase"/>
</dbReference>
<dbReference type="EC" id="1.3.1.104" evidence="9"/>
<evidence type="ECO:0000256" key="2">
    <source>
        <dbReference type="ARBA" id="ARBA00022516"/>
    </source>
</evidence>
<dbReference type="Gene3D" id="3.40.50.720">
    <property type="entry name" value="NAD(P)-binding Rossmann-like Domain"/>
    <property type="match status" value="1"/>
</dbReference>
<evidence type="ECO:0000256" key="3">
    <source>
        <dbReference type="ARBA" id="ARBA00022832"/>
    </source>
</evidence>
<evidence type="ECO:0000256" key="9">
    <source>
        <dbReference type="ARBA" id="ARBA00038963"/>
    </source>
</evidence>
<comment type="caution">
    <text evidence="12">The sequence shown here is derived from an EMBL/GenBank/DDBJ whole genome shotgun (WGS) entry which is preliminary data.</text>
</comment>
<evidence type="ECO:0000259" key="11">
    <source>
        <dbReference type="SMART" id="SM00829"/>
    </source>
</evidence>
<gene>
    <name evidence="12" type="ORF">HD599_002057</name>
</gene>
<keyword evidence="3" id="KW-0276">Fatty acid metabolism</keyword>
<keyword evidence="8" id="KW-0275">Fatty acid biosynthesis</keyword>
<dbReference type="Pfam" id="PF08240">
    <property type="entry name" value="ADH_N"/>
    <property type="match status" value="1"/>
</dbReference>
<dbReference type="InterPro" id="IPR020843">
    <property type="entry name" value="ER"/>
</dbReference>
<dbReference type="EMBL" id="JACHMJ010000001">
    <property type="protein sequence ID" value="MBB5843734.1"/>
    <property type="molecule type" value="Genomic_DNA"/>
</dbReference>
<dbReference type="GO" id="GO:0141148">
    <property type="term" value="F:enoyl-[acyl-carrier-protein] reductase (NADPH) activity"/>
    <property type="evidence" value="ECO:0007669"/>
    <property type="project" value="UniProtKB-EC"/>
</dbReference>
<keyword evidence="13" id="KW-1185">Reference proteome</keyword>
<proteinExistence type="inferred from homology"/>
<sequence>MRAIIHHEFGEPNAVLAVENIDLPEPSASEVRVRLLLSPIHNHDLWTVRGTYGFKPELPARAGTEAVGVVDALGADVTHLEVGQRVATGGTFGVWAEYFIAKAASLIPVDESLTDEVAAQLVSMPFSAISLLDTLDLGEGDWLLQNAANGAVGRLVAQLAVARGINVVGLVRKPERVAELEAQGITNVVATETDGWQEKVKQITGDSPITTALDSVGGSASGDLTSLLAENGTLIVFGAMASPVMEIRSGGIIFNNLTVKGFWGSKVMGSMAPQKRSELLGELALRIRTGALTLPVEATYSFYDVRTASEANFIEGRGGKVLLRP</sequence>
<protein>
    <recommendedName>
        <fullName evidence="9">enoyl-[acyl-carrier-protein] reductase</fullName>
        <ecNumber evidence="9">1.3.1.104</ecNumber>
    </recommendedName>
</protein>
<dbReference type="PANTHER" id="PTHR43981">
    <property type="entry name" value="ENOYL-[ACYL-CARRIER-PROTEIN] REDUCTASE, MITOCHONDRIAL"/>
    <property type="match status" value="1"/>
</dbReference>
<evidence type="ECO:0000256" key="1">
    <source>
        <dbReference type="ARBA" id="ARBA00010371"/>
    </source>
</evidence>
<evidence type="ECO:0000256" key="5">
    <source>
        <dbReference type="ARBA" id="ARBA00022946"/>
    </source>
</evidence>
<dbReference type="SUPFAM" id="SSF51735">
    <property type="entry name" value="NAD(P)-binding Rossmann-fold domains"/>
    <property type="match status" value="1"/>
</dbReference>
<dbReference type="GO" id="GO:0006633">
    <property type="term" value="P:fatty acid biosynthetic process"/>
    <property type="evidence" value="ECO:0007669"/>
    <property type="project" value="UniProtKB-KW"/>
</dbReference>